<accession>A0A0B2PJN8</accession>
<dbReference type="AlphaFoldDB" id="A0A0B2PJN8"/>
<organism evidence="1">
    <name type="scientific">Glycine soja</name>
    <name type="common">Wild soybean</name>
    <dbReference type="NCBI Taxonomy" id="3848"/>
    <lineage>
        <taxon>Eukaryota</taxon>
        <taxon>Viridiplantae</taxon>
        <taxon>Streptophyta</taxon>
        <taxon>Embryophyta</taxon>
        <taxon>Tracheophyta</taxon>
        <taxon>Spermatophyta</taxon>
        <taxon>Magnoliopsida</taxon>
        <taxon>eudicotyledons</taxon>
        <taxon>Gunneridae</taxon>
        <taxon>Pentapetalae</taxon>
        <taxon>rosids</taxon>
        <taxon>fabids</taxon>
        <taxon>Fabales</taxon>
        <taxon>Fabaceae</taxon>
        <taxon>Papilionoideae</taxon>
        <taxon>50 kb inversion clade</taxon>
        <taxon>NPAAA clade</taxon>
        <taxon>indigoferoid/millettioid clade</taxon>
        <taxon>Phaseoleae</taxon>
        <taxon>Glycine</taxon>
        <taxon>Glycine subgen. Soja</taxon>
    </lineage>
</organism>
<dbReference type="EMBL" id="KN666442">
    <property type="protein sequence ID" value="KHN07949.1"/>
    <property type="molecule type" value="Genomic_DNA"/>
</dbReference>
<feature type="non-terminal residue" evidence="1">
    <location>
        <position position="1"/>
    </location>
</feature>
<name>A0A0B2PJN8_GLYSO</name>
<reference evidence="1" key="1">
    <citation type="submission" date="2014-07" db="EMBL/GenBank/DDBJ databases">
        <title>Identification of a novel salt tolerance gene in wild soybean by whole-genome sequencing.</title>
        <authorList>
            <person name="Lam H.-M."/>
            <person name="Qi X."/>
            <person name="Li M.-W."/>
            <person name="Liu X."/>
            <person name="Xie M."/>
            <person name="Ni M."/>
            <person name="Xu X."/>
        </authorList>
    </citation>
    <scope>NUCLEOTIDE SEQUENCE [LARGE SCALE GENOMIC DNA]</scope>
    <source>
        <tissue evidence="1">Root</tissue>
    </source>
</reference>
<keyword evidence="1" id="KW-0378">Hydrolase</keyword>
<feature type="non-terminal residue" evidence="1">
    <location>
        <position position="70"/>
    </location>
</feature>
<protein>
    <submittedName>
        <fullName evidence="1">Transposon TX1 putative 149 kDa protein</fullName>
        <ecNumber evidence="1">3.1.13.-</ecNumber>
    </submittedName>
</protein>
<sequence length="70" mass="8013">WDVLKPDISRFLDEFHANGVFPRGSNASFITLIPKLKDPQNLSQYRPISLIGCVYKIVAKLLANRLKRVM</sequence>
<gene>
    <name evidence="1" type="ORF">glysoja_041718</name>
</gene>
<evidence type="ECO:0000313" key="1">
    <source>
        <dbReference type="EMBL" id="KHN07949.1"/>
    </source>
</evidence>
<dbReference type="GO" id="GO:0016787">
    <property type="term" value="F:hydrolase activity"/>
    <property type="evidence" value="ECO:0007669"/>
    <property type="project" value="UniProtKB-KW"/>
</dbReference>
<proteinExistence type="predicted"/>
<dbReference type="EC" id="3.1.13.-" evidence="1"/>
<dbReference type="Proteomes" id="UP000053555">
    <property type="component" value="Unassembled WGS sequence"/>
</dbReference>